<dbReference type="SUPFAM" id="SSF53383">
    <property type="entry name" value="PLP-dependent transferases"/>
    <property type="match status" value="1"/>
</dbReference>
<dbReference type="PROSITE" id="PS00595">
    <property type="entry name" value="AA_TRANSFER_CLASS_5"/>
    <property type="match status" value="1"/>
</dbReference>
<dbReference type="Gene3D" id="3.40.640.10">
    <property type="entry name" value="Type I PLP-dependent aspartate aminotransferase-like (Major domain)"/>
    <property type="match status" value="1"/>
</dbReference>
<dbReference type="AlphaFoldDB" id="A0A7W7Y932"/>
<keyword evidence="4 8" id="KW-0808">Transferase</keyword>
<dbReference type="InterPro" id="IPR020578">
    <property type="entry name" value="Aminotrans_V_PyrdxlP_BS"/>
</dbReference>
<name>A0A7W7Y932_9BACT</name>
<evidence type="ECO:0000256" key="3">
    <source>
        <dbReference type="ARBA" id="ARBA00012239"/>
    </source>
</evidence>
<evidence type="ECO:0000313" key="10">
    <source>
        <dbReference type="EMBL" id="MBB5031779.1"/>
    </source>
</evidence>
<comment type="catalytic activity">
    <reaction evidence="6 8">
        <text>(sulfur carrier)-H + L-cysteine = (sulfur carrier)-SH + L-alanine</text>
        <dbReference type="Rhea" id="RHEA:43892"/>
        <dbReference type="Rhea" id="RHEA-COMP:14737"/>
        <dbReference type="Rhea" id="RHEA-COMP:14739"/>
        <dbReference type="ChEBI" id="CHEBI:29917"/>
        <dbReference type="ChEBI" id="CHEBI:35235"/>
        <dbReference type="ChEBI" id="CHEBI:57972"/>
        <dbReference type="ChEBI" id="CHEBI:64428"/>
        <dbReference type="EC" id="2.8.1.7"/>
    </reaction>
</comment>
<organism evidence="10 11">
    <name type="scientific">Prosthecobacter vanneervenii</name>
    <dbReference type="NCBI Taxonomy" id="48466"/>
    <lineage>
        <taxon>Bacteria</taxon>
        <taxon>Pseudomonadati</taxon>
        <taxon>Verrucomicrobiota</taxon>
        <taxon>Verrucomicrobiia</taxon>
        <taxon>Verrucomicrobiales</taxon>
        <taxon>Verrucomicrobiaceae</taxon>
        <taxon>Prosthecobacter</taxon>
    </lineage>
</organism>
<dbReference type="GO" id="GO:0031071">
    <property type="term" value="F:cysteine desulfurase activity"/>
    <property type="evidence" value="ECO:0007669"/>
    <property type="project" value="UniProtKB-UniRule"/>
</dbReference>
<reference evidence="10 11" key="1">
    <citation type="submission" date="2020-08" db="EMBL/GenBank/DDBJ databases">
        <title>Genomic Encyclopedia of Type Strains, Phase IV (KMG-IV): sequencing the most valuable type-strain genomes for metagenomic binning, comparative biology and taxonomic classification.</title>
        <authorList>
            <person name="Goeker M."/>
        </authorList>
    </citation>
    <scope>NUCLEOTIDE SEQUENCE [LARGE SCALE GENOMIC DNA]</scope>
    <source>
        <strain evidence="10 11">DSM 12252</strain>
    </source>
</reference>
<proteinExistence type="inferred from homology"/>
<dbReference type="InterPro" id="IPR010970">
    <property type="entry name" value="Cys_dSase_SufS"/>
</dbReference>
<comment type="similarity">
    <text evidence="2 8">Belongs to the class-V pyridoxal-phosphate-dependent aminotransferase family. Csd subfamily.</text>
</comment>
<gene>
    <name evidence="10" type="ORF">HNQ65_001347</name>
</gene>
<dbReference type="GO" id="GO:0030170">
    <property type="term" value="F:pyridoxal phosphate binding"/>
    <property type="evidence" value="ECO:0007669"/>
    <property type="project" value="UniProtKB-UniRule"/>
</dbReference>
<keyword evidence="11" id="KW-1185">Reference proteome</keyword>
<dbReference type="InterPro" id="IPR000192">
    <property type="entry name" value="Aminotrans_V_dom"/>
</dbReference>
<dbReference type="Proteomes" id="UP000590740">
    <property type="component" value="Unassembled WGS sequence"/>
</dbReference>
<evidence type="ECO:0000313" key="11">
    <source>
        <dbReference type="Proteomes" id="UP000590740"/>
    </source>
</evidence>
<dbReference type="GO" id="GO:0006534">
    <property type="term" value="P:cysteine metabolic process"/>
    <property type="evidence" value="ECO:0007669"/>
    <property type="project" value="UniProtKB-UniRule"/>
</dbReference>
<evidence type="ECO:0000256" key="7">
    <source>
        <dbReference type="RuleBase" id="RU004504"/>
    </source>
</evidence>
<dbReference type="Gene3D" id="3.90.1150.10">
    <property type="entry name" value="Aspartate Aminotransferase, domain 1"/>
    <property type="match status" value="1"/>
</dbReference>
<dbReference type="InterPro" id="IPR015421">
    <property type="entry name" value="PyrdxlP-dep_Trfase_major"/>
</dbReference>
<dbReference type="PANTHER" id="PTHR43586:SF8">
    <property type="entry name" value="CYSTEINE DESULFURASE 1, CHLOROPLASTIC"/>
    <property type="match status" value="1"/>
</dbReference>
<evidence type="ECO:0000256" key="4">
    <source>
        <dbReference type="ARBA" id="ARBA00022679"/>
    </source>
</evidence>
<sequence>MDWHRIRSDFPILDQQVNGHPLVYLDSAASSQKPRAVIQTLTHYYERDNANVHRALHELSNRATEAFEATRGKVARLIGAASEDEIIFTRGTTEGINLVANTWGTQNLRAGDVILLTGMEHHSNLVPWHLLAQRTGATLKHIPVLDDGTLDLAQLDTLLTEQVKLFAFVHVSNSLGTINPAKELIAKAKAVGAVTLLDGAQSVGHMPIDVQDLGCDFLAFSGHKMCGPTGIGALYGRMALLESMPPWHGGGEMILNVTLEGSTYKPPPHRFEAGTPDISGVIGLGAAIDYLQAIGLENIQRHDHNLANYAVQLMGEVPGIRILGPLSGHRGALVAFHLDFAHPHDLVEFANSHGVAMRGGHHCTQPLMRRFKVPGTTRASFYFYNTLEEINRLVEVLHLARKFFA</sequence>
<dbReference type="GO" id="GO:0016829">
    <property type="term" value="F:lyase activity"/>
    <property type="evidence" value="ECO:0007669"/>
    <property type="project" value="UniProtKB-KW"/>
</dbReference>
<dbReference type="InterPro" id="IPR015422">
    <property type="entry name" value="PyrdxlP-dep_Trfase_small"/>
</dbReference>
<dbReference type="Pfam" id="PF00266">
    <property type="entry name" value="Aminotran_5"/>
    <property type="match status" value="1"/>
</dbReference>
<keyword evidence="5 8" id="KW-0663">Pyridoxal phosphate</keyword>
<evidence type="ECO:0000256" key="8">
    <source>
        <dbReference type="RuleBase" id="RU004506"/>
    </source>
</evidence>
<evidence type="ECO:0000256" key="1">
    <source>
        <dbReference type="ARBA" id="ARBA00001933"/>
    </source>
</evidence>
<dbReference type="InterPro" id="IPR015424">
    <property type="entry name" value="PyrdxlP-dep_Trfase"/>
</dbReference>
<dbReference type="PANTHER" id="PTHR43586">
    <property type="entry name" value="CYSTEINE DESULFURASE"/>
    <property type="match status" value="1"/>
</dbReference>
<evidence type="ECO:0000256" key="5">
    <source>
        <dbReference type="ARBA" id="ARBA00022898"/>
    </source>
</evidence>
<comment type="caution">
    <text evidence="10">The sequence shown here is derived from an EMBL/GenBank/DDBJ whole genome shotgun (WGS) entry which is preliminary data.</text>
</comment>
<comment type="cofactor">
    <cofactor evidence="1 7">
        <name>pyridoxal 5'-phosphate</name>
        <dbReference type="ChEBI" id="CHEBI:597326"/>
    </cofactor>
</comment>
<keyword evidence="10" id="KW-0456">Lyase</keyword>
<evidence type="ECO:0000259" key="9">
    <source>
        <dbReference type="Pfam" id="PF00266"/>
    </source>
</evidence>
<dbReference type="RefSeq" id="WP_184338709.1">
    <property type="nucleotide sequence ID" value="NZ_JACHIG010000002.1"/>
</dbReference>
<feature type="domain" description="Aminotransferase class V" evidence="9">
    <location>
        <begin position="23"/>
        <end position="393"/>
    </location>
</feature>
<dbReference type="EC" id="2.8.1.7" evidence="3 8"/>
<comment type="function">
    <text evidence="8">Catalyzes the removal of elemental sulfur and selenium atoms from L-cysteine, L-cystine, L-selenocysteine, and L-selenocystine to produce L-alanine.</text>
</comment>
<accession>A0A7W7Y932</accession>
<evidence type="ECO:0000256" key="6">
    <source>
        <dbReference type="ARBA" id="ARBA00050776"/>
    </source>
</evidence>
<evidence type="ECO:0000256" key="2">
    <source>
        <dbReference type="ARBA" id="ARBA00010447"/>
    </source>
</evidence>
<dbReference type="NCBIfam" id="TIGR01979">
    <property type="entry name" value="sufS"/>
    <property type="match status" value="1"/>
</dbReference>
<dbReference type="EMBL" id="JACHIG010000002">
    <property type="protein sequence ID" value="MBB5031779.1"/>
    <property type="molecule type" value="Genomic_DNA"/>
</dbReference>
<protein>
    <recommendedName>
        <fullName evidence="3 8">Cysteine desulfurase</fullName>
        <ecNumber evidence="3 8">2.8.1.7</ecNumber>
    </recommendedName>
</protein>
<dbReference type="CDD" id="cd06453">
    <property type="entry name" value="SufS_like"/>
    <property type="match status" value="1"/>
</dbReference>